<dbReference type="FunFam" id="3.40.50.300:FF:000021">
    <property type="entry name" value="Lon protease homolog"/>
    <property type="match status" value="1"/>
</dbReference>
<evidence type="ECO:0000256" key="1">
    <source>
        <dbReference type="ARBA" id="ARBA00004305"/>
    </source>
</evidence>
<sequence length="743" mass="81936">MKELLKTSFLYKEQFEQVIRFYDLDHPLKLADLVAGMSLAQREELQAVLTEDKIVERLQKVLMIVKKDLEFARLQSHVKSQVEEKVTKEQRRLMLMEQMKQISKELGIEKDEKTTLIQQFRDAIKDKTLPEEASKVIEHELQKLGTIEPSSSEFNVSRTYLEWLTVLPWGHTTEENKDIQKAEGILNEDHYGLEDVKERILEHIAVSFLKESVQGKIMCLVGPPGVGKTSVGKSIARALDRKFYRFSVGGMHDVAEIRGHRRTYVGAMPGKLIQCLKITQSSNPVVLIDEIDKLGRDYRGDPSSALLEILDPEQNSAFRDHYLDVPVDLSRVLFVCTANVIDTIPGPLLDRMEVIRIAGYVFEEKVAIANKYLIPQTEEQSGIGSDRLELKEEALHKMITDYAREAGVRQLRKLLEKVSRKVALKLVRKPDEDQTKAEINTENLTQYIGQPLHLSDRLYAKGTPPGVIMGLAWTAMGGATLYVEARGRLPRRSGATDSNDDSSQAGSDSTSSGDSGGGGLTGSMHVTGQLGSVMSESSAVALTYARLFMREFNPSNHYLDDARIHLNVPEGAVPKDGPSAGVTMASSLVSLAMNQPIRQDLAMTGELTLTGKVLKVGGIKEKVIAARREGVETLLLPRHNEADYTELKDYLRAGLTAHFIDHYDDVYRLAFDESQVLPLPGPSRGLPVVSVTTPLAPEPAEAPSPSGLPTASSSDTGEAADEKSPQVDIPSVPVDGPAPSAAS</sequence>
<dbReference type="PROSITE" id="PS51786">
    <property type="entry name" value="LON_PROTEOLYTIC"/>
    <property type="match status" value="1"/>
</dbReference>
<dbReference type="PRINTS" id="PR00830">
    <property type="entry name" value="ENDOLAPTASE"/>
</dbReference>
<dbReference type="GO" id="GO:0006515">
    <property type="term" value="P:protein quality control for misfolded or incompletely synthesized proteins"/>
    <property type="evidence" value="ECO:0007669"/>
    <property type="project" value="TreeGrafter"/>
</dbReference>
<evidence type="ECO:0000256" key="7">
    <source>
        <dbReference type="ARBA" id="ARBA00050665"/>
    </source>
</evidence>
<dbReference type="GO" id="GO:0003697">
    <property type="term" value="F:single-stranded DNA binding"/>
    <property type="evidence" value="ECO:0007669"/>
    <property type="project" value="TreeGrafter"/>
</dbReference>
<dbReference type="InterPro" id="IPR027417">
    <property type="entry name" value="P-loop_NTPase"/>
</dbReference>
<keyword evidence="2 10" id="KW-0645">Protease</keyword>
<evidence type="ECO:0000256" key="14">
    <source>
        <dbReference type="SAM" id="MobiDB-lite"/>
    </source>
</evidence>
<dbReference type="FunFam" id="3.30.230.10:FF:000015">
    <property type="entry name" value="Lon protease homolog, mitochondrial"/>
    <property type="match status" value="1"/>
</dbReference>
<dbReference type="InterPro" id="IPR027065">
    <property type="entry name" value="Lon_Prtase"/>
</dbReference>
<keyword evidence="3 9" id="KW-0547">Nucleotide-binding</keyword>
<dbReference type="InterPro" id="IPR004815">
    <property type="entry name" value="Lon_bac/euk-typ"/>
</dbReference>
<reference evidence="17" key="1">
    <citation type="submission" date="2021-01" db="EMBL/GenBank/DDBJ databases">
        <authorList>
            <person name="Corre E."/>
            <person name="Pelletier E."/>
            <person name="Niang G."/>
            <person name="Scheremetjew M."/>
            <person name="Finn R."/>
            <person name="Kale V."/>
            <person name="Holt S."/>
            <person name="Cochrane G."/>
            <person name="Meng A."/>
            <person name="Brown T."/>
            <person name="Cohen L."/>
        </authorList>
    </citation>
    <scope>NUCLEOTIDE SEQUENCE</scope>
    <source>
        <strain evidence="17">OF101</strain>
    </source>
</reference>
<comment type="similarity">
    <text evidence="10 11">Belongs to the peptidase S16 family.</text>
</comment>
<feature type="active site" evidence="8 10">
    <location>
        <position position="622"/>
    </location>
</feature>
<dbReference type="Pfam" id="PF00004">
    <property type="entry name" value="AAA"/>
    <property type="match status" value="1"/>
</dbReference>
<dbReference type="GO" id="GO:0004252">
    <property type="term" value="F:serine-type endopeptidase activity"/>
    <property type="evidence" value="ECO:0007669"/>
    <property type="project" value="UniProtKB-UniRule"/>
</dbReference>
<dbReference type="Gene3D" id="3.30.230.10">
    <property type="match status" value="1"/>
</dbReference>
<dbReference type="InterPro" id="IPR003111">
    <property type="entry name" value="Lon_prtase_N"/>
</dbReference>
<feature type="binding site" evidence="9">
    <location>
        <begin position="222"/>
        <end position="229"/>
    </location>
    <ligand>
        <name>ATP</name>
        <dbReference type="ChEBI" id="CHEBI:30616"/>
    </ligand>
</feature>
<dbReference type="Gene3D" id="1.20.58.1480">
    <property type="match status" value="1"/>
</dbReference>
<dbReference type="PIRSF" id="PIRSF001174">
    <property type="entry name" value="Lon_proteas"/>
    <property type="match status" value="1"/>
</dbReference>
<feature type="coiled-coil region" evidence="13">
    <location>
        <begin position="55"/>
        <end position="99"/>
    </location>
</feature>
<evidence type="ECO:0000256" key="10">
    <source>
        <dbReference type="PROSITE-ProRule" id="PRU01122"/>
    </source>
</evidence>
<evidence type="ECO:0000256" key="6">
    <source>
        <dbReference type="ARBA" id="ARBA00022840"/>
    </source>
</evidence>
<dbReference type="InterPro" id="IPR003593">
    <property type="entry name" value="AAA+_ATPase"/>
</dbReference>
<evidence type="ECO:0000256" key="5">
    <source>
        <dbReference type="ARBA" id="ARBA00022825"/>
    </source>
</evidence>
<evidence type="ECO:0000256" key="11">
    <source>
        <dbReference type="RuleBase" id="RU000591"/>
    </source>
</evidence>
<dbReference type="InterPro" id="IPR008269">
    <property type="entry name" value="Lon_proteolytic"/>
</dbReference>
<feature type="domain" description="Lon proteolytic" evidence="15">
    <location>
        <begin position="462"/>
        <end position="673"/>
    </location>
</feature>
<dbReference type="EMBL" id="HBGE01054382">
    <property type="protein sequence ID" value="CAD9153090.1"/>
    <property type="molecule type" value="Transcribed_RNA"/>
</dbReference>
<dbReference type="InterPro" id="IPR054594">
    <property type="entry name" value="Lon_lid"/>
</dbReference>
<gene>
    <name evidence="17" type="ORF">ACAT0790_LOCUS32764</name>
</gene>
<evidence type="ECO:0000256" key="9">
    <source>
        <dbReference type="PIRSR" id="PIRSR001174-2"/>
    </source>
</evidence>
<evidence type="ECO:0000259" key="15">
    <source>
        <dbReference type="PROSITE" id="PS51786"/>
    </source>
</evidence>
<dbReference type="GO" id="GO:0007005">
    <property type="term" value="P:mitochondrion organization"/>
    <property type="evidence" value="ECO:0007669"/>
    <property type="project" value="TreeGrafter"/>
</dbReference>
<keyword evidence="4 10" id="KW-0378">Hydrolase</keyword>
<feature type="region of interest" description="Disordered" evidence="14">
    <location>
        <begin position="491"/>
        <end position="524"/>
    </location>
</feature>
<dbReference type="InterPro" id="IPR008268">
    <property type="entry name" value="Peptidase_S16_AS"/>
</dbReference>
<accession>A0A7S1W7X3</accession>
<feature type="region of interest" description="Disordered" evidence="14">
    <location>
        <begin position="690"/>
        <end position="743"/>
    </location>
</feature>
<evidence type="ECO:0000256" key="2">
    <source>
        <dbReference type="ARBA" id="ARBA00022670"/>
    </source>
</evidence>
<dbReference type="Pfam" id="PF22667">
    <property type="entry name" value="Lon_lid"/>
    <property type="match status" value="1"/>
</dbReference>
<dbReference type="Gene3D" id="1.20.5.5270">
    <property type="match status" value="1"/>
</dbReference>
<dbReference type="PROSITE" id="PS51787">
    <property type="entry name" value="LON_N"/>
    <property type="match status" value="1"/>
</dbReference>
<comment type="subcellular location">
    <subcellularLocation>
        <location evidence="1">Mitochondrion matrix</location>
    </subcellularLocation>
</comment>
<dbReference type="FunFam" id="1.20.5.5270:FF:000001">
    <property type="entry name" value="Lon protease homolog, mitochondrial"/>
    <property type="match status" value="1"/>
</dbReference>
<dbReference type="SUPFAM" id="SSF52540">
    <property type="entry name" value="P-loop containing nucleoside triphosphate hydrolases"/>
    <property type="match status" value="1"/>
</dbReference>
<evidence type="ECO:0000259" key="16">
    <source>
        <dbReference type="PROSITE" id="PS51787"/>
    </source>
</evidence>
<evidence type="ECO:0000256" key="4">
    <source>
        <dbReference type="ARBA" id="ARBA00022801"/>
    </source>
</evidence>
<feature type="compositionally biased region" description="Low complexity" evidence="14">
    <location>
        <begin position="501"/>
        <end position="513"/>
    </location>
</feature>
<proteinExistence type="inferred from homology"/>
<dbReference type="EC" id="3.4.21.-" evidence="12"/>
<protein>
    <recommendedName>
        <fullName evidence="12">Lon protease homolog</fullName>
        <ecNumber evidence="12">3.4.21.-</ecNumber>
    </recommendedName>
</protein>
<dbReference type="AlphaFoldDB" id="A0A7S1W7X3"/>
<dbReference type="Gene3D" id="1.10.8.60">
    <property type="match status" value="1"/>
</dbReference>
<feature type="domain" description="Lon N-terminal" evidence="16">
    <location>
        <begin position="1"/>
        <end position="69"/>
    </location>
</feature>
<evidence type="ECO:0000256" key="3">
    <source>
        <dbReference type="ARBA" id="ARBA00022741"/>
    </source>
</evidence>
<dbReference type="SUPFAM" id="SSF54211">
    <property type="entry name" value="Ribosomal protein S5 domain 2-like"/>
    <property type="match status" value="1"/>
</dbReference>
<feature type="active site" evidence="8 10">
    <location>
        <position position="579"/>
    </location>
</feature>
<dbReference type="InterPro" id="IPR003959">
    <property type="entry name" value="ATPase_AAA_core"/>
</dbReference>
<evidence type="ECO:0000256" key="12">
    <source>
        <dbReference type="RuleBase" id="RU000592"/>
    </source>
</evidence>
<dbReference type="InterPro" id="IPR014721">
    <property type="entry name" value="Ribsml_uS5_D2-typ_fold_subgr"/>
</dbReference>
<dbReference type="GO" id="GO:0051131">
    <property type="term" value="P:chaperone-mediated protein complex assembly"/>
    <property type="evidence" value="ECO:0007669"/>
    <property type="project" value="TreeGrafter"/>
</dbReference>
<dbReference type="Gene3D" id="3.40.50.300">
    <property type="entry name" value="P-loop containing nucleotide triphosphate hydrolases"/>
    <property type="match status" value="1"/>
</dbReference>
<keyword evidence="13" id="KW-0175">Coiled coil</keyword>
<dbReference type="NCBIfam" id="TIGR00763">
    <property type="entry name" value="lon"/>
    <property type="match status" value="1"/>
</dbReference>
<dbReference type="InterPro" id="IPR020568">
    <property type="entry name" value="Ribosomal_Su5_D2-typ_SF"/>
</dbReference>
<evidence type="ECO:0000313" key="17">
    <source>
        <dbReference type="EMBL" id="CAD9153090.1"/>
    </source>
</evidence>
<dbReference type="GO" id="GO:0004176">
    <property type="term" value="F:ATP-dependent peptidase activity"/>
    <property type="evidence" value="ECO:0007669"/>
    <property type="project" value="UniProtKB-UniRule"/>
</dbReference>
<dbReference type="SMART" id="SM00382">
    <property type="entry name" value="AAA"/>
    <property type="match status" value="1"/>
</dbReference>
<dbReference type="GO" id="GO:0005524">
    <property type="term" value="F:ATP binding"/>
    <property type="evidence" value="ECO:0007669"/>
    <property type="project" value="UniProtKB-KW"/>
</dbReference>
<keyword evidence="5 10" id="KW-0720">Serine protease</keyword>
<dbReference type="PROSITE" id="PS01046">
    <property type="entry name" value="LON_SER"/>
    <property type="match status" value="1"/>
</dbReference>
<organism evidence="17">
    <name type="scientific">Alexandrium catenella</name>
    <name type="common">Red tide dinoflagellate</name>
    <name type="synonym">Gonyaulax catenella</name>
    <dbReference type="NCBI Taxonomy" id="2925"/>
    <lineage>
        <taxon>Eukaryota</taxon>
        <taxon>Sar</taxon>
        <taxon>Alveolata</taxon>
        <taxon>Dinophyceae</taxon>
        <taxon>Gonyaulacales</taxon>
        <taxon>Pyrocystaceae</taxon>
        <taxon>Alexandrium</taxon>
    </lineage>
</organism>
<dbReference type="PANTHER" id="PTHR43718:SF2">
    <property type="entry name" value="LON PROTEASE HOMOLOG, MITOCHONDRIAL"/>
    <property type="match status" value="1"/>
</dbReference>
<evidence type="ECO:0000256" key="8">
    <source>
        <dbReference type="PIRSR" id="PIRSR001174-1"/>
    </source>
</evidence>
<dbReference type="GO" id="GO:0016887">
    <property type="term" value="F:ATP hydrolysis activity"/>
    <property type="evidence" value="ECO:0007669"/>
    <property type="project" value="InterPro"/>
</dbReference>
<keyword evidence="6 9" id="KW-0067">ATP-binding</keyword>
<dbReference type="CDD" id="cd19500">
    <property type="entry name" value="RecA-like_Lon"/>
    <property type="match status" value="1"/>
</dbReference>
<dbReference type="Pfam" id="PF05362">
    <property type="entry name" value="Lon_C"/>
    <property type="match status" value="2"/>
</dbReference>
<dbReference type="Pfam" id="PF02190">
    <property type="entry name" value="LON_substr_bdg"/>
    <property type="match status" value="1"/>
</dbReference>
<evidence type="ECO:0000256" key="13">
    <source>
        <dbReference type="SAM" id="Coils"/>
    </source>
</evidence>
<dbReference type="PANTHER" id="PTHR43718">
    <property type="entry name" value="LON PROTEASE"/>
    <property type="match status" value="1"/>
</dbReference>
<dbReference type="GO" id="GO:0005759">
    <property type="term" value="C:mitochondrial matrix"/>
    <property type="evidence" value="ECO:0007669"/>
    <property type="project" value="UniProtKB-SubCell"/>
</dbReference>
<comment type="catalytic activity">
    <reaction evidence="7">
        <text>Hydrolysis of proteins in presence of ATP.</text>
        <dbReference type="EC" id="3.4.21.53"/>
    </reaction>
</comment>
<name>A0A7S1W7X3_ALECA</name>